<keyword evidence="3" id="KW-1185">Reference proteome</keyword>
<dbReference type="STRING" id="268505.A0A2A9P3X9"/>
<comment type="caution">
    <text evidence="2">The sequence shown here is derived from an EMBL/GenBank/DDBJ whole genome shotgun (WGS) entry which is preliminary data.</text>
</comment>
<gene>
    <name evidence="2" type="ORF">XA68_17976</name>
</gene>
<protein>
    <submittedName>
        <fullName evidence="2">Uncharacterized protein</fullName>
    </submittedName>
</protein>
<dbReference type="AlphaFoldDB" id="A0A2A9P3X9"/>
<evidence type="ECO:0000313" key="2">
    <source>
        <dbReference type="EMBL" id="PFH55600.1"/>
    </source>
</evidence>
<feature type="region of interest" description="Disordered" evidence="1">
    <location>
        <begin position="705"/>
        <end position="726"/>
    </location>
</feature>
<evidence type="ECO:0000256" key="1">
    <source>
        <dbReference type="SAM" id="MobiDB-lite"/>
    </source>
</evidence>
<organism evidence="2 3">
    <name type="scientific">Ophiocordyceps unilateralis</name>
    <name type="common">Zombie-ant fungus</name>
    <name type="synonym">Torrubia unilateralis</name>
    <dbReference type="NCBI Taxonomy" id="268505"/>
    <lineage>
        <taxon>Eukaryota</taxon>
        <taxon>Fungi</taxon>
        <taxon>Dikarya</taxon>
        <taxon>Ascomycota</taxon>
        <taxon>Pezizomycotina</taxon>
        <taxon>Sordariomycetes</taxon>
        <taxon>Hypocreomycetidae</taxon>
        <taxon>Hypocreales</taxon>
        <taxon>Ophiocordycipitaceae</taxon>
        <taxon>Ophiocordyceps</taxon>
    </lineage>
</organism>
<feature type="compositionally biased region" description="Gly residues" evidence="1">
    <location>
        <begin position="178"/>
        <end position="194"/>
    </location>
</feature>
<reference evidence="2 3" key="2">
    <citation type="journal article" date="2017" name="Sci. Rep.">
        <title>Ant-infecting Ophiocordyceps genomes reveal a high diversity of potential behavioral manipulation genes and a possible major role for enterotoxins.</title>
        <authorList>
            <person name="de Bekker C."/>
            <person name="Ohm R.A."/>
            <person name="Evans H.C."/>
            <person name="Brachmann A."/>
            <person name="Hughes D.P."/>
        </authorList>
    </citation>
    <scope>NUCLEOTIDE SEQUENCE [LARGE SCALE GENOMIC DNA]</scope>
    <source>
        <strain evidence="2 3">SC16a</strain>
    </source>
</reference>
<reference evidence="2 3" key="1">
    <citation type="journal article" date="2015" name="BMC Genomics">
        <title>Gene expression during zombie ant biting behavior reflects the complexity underlying fungal parasitic behavioral manipulation.</title>
        <authorList>
            <person name="de Bekker C."/>
            <person name="Ohm R.A."/>
            <person name="Loreto R.G."/>
            <person name="Sebastian A."/>
            <person name="Albert I."/>
            <person name="Merrow M."/>
            <person name="Brachmann A."/>
            <person name="Hughes D.P."/>
        </authorList>
    </citation>
    <scope>NUCLEOTIDE SEQUENCE [LARGE SCALE GENOMIC DNA]</scope>
    <source>
        <strain evidence="2 3">SC16a</strain>
    </source>
</reference>
<dbReference type="Gene3D" id="3.90.210.10">
    <property type="entry name" value="Heat-Labile Enterotoxin, subunit A"/>
    <property type="match status" value="1"/>
</dbReference>
<feature type="compositionally biased region" description="Low complexity" evidence="1">
    <location>
        <begin position="382"/>
        <end position="394"/>
    </location>
</feature>
<name>A0A2A9P3X9_OPHUN</name>
<feature type="compositionally biased region" description="Polar residues" evidence="1">
    <location>
        <begin position="334"/>
        <end position="348"/>
    </location>
</feature>
<feature type="region of interest" description="Disordered" evidence="1">
    <location>
        <begin position="172"/>
        <end position="199"/>
    </location>
</feature>
<accession>A0A2A9P3X9</accession>
<feature type="region of interest" description="Disordered" evidence="1">
    <location>
        <begin position="297"/>
        <end position="394"/>
    </location>
</feature>
<sequence>MITSEHHLARGNEVFALGGIQWAQVMGYTFLTGSHPGFLSPNPDYGLRFQGQAVTILPSTAAPFQPVPQDRVCAYAARNWARQFMHQANVGSSVGWMGCFPLVAELYDADPRIPGPMRLSQDAQYRAANGLPRCEPGNFGLPCRMERGVRFQRPQRQPTRGQAVWHGAMIDTSEAGPLDGGGGEAGGPPNGGGESRPEQPQAVWHGAIIDTTEAEPSGSGLTEEQPVWYGPTEDGSEDDAEARPSPSGLRPEDDSSRCESSSQASSAEQRQINQCQDQAHELWRRMRQRIRERILERMRQRTDAVPSTASTISAAGGRGAGPGRVSFPIGATTVPASTAQTSNQQETQVEGPEVIEVSSDSEEDGPPSPPPKRKKKTDDRVTAPSTSGATSTSTDGNLLVYHLDSLAELETEAYRWAVASLAAECQLYEPDFMLRRGFHQKRWERYVVVRADCRQAIDQVKKMEACEKIRDLKIGFKLPHDWSSAQSSHRHPFSVGGPAGSVTIAVDQEAQEGIQIWKHVNIGQRTVYDIKDIDKIDVVSDRIQDIELRARCDASTNTVRWTKYKTDRQSQSTLHVQPEDWRKELPCTFFGRMLVDFGSTNKLFAGQSNKVNVSVSFNSMPKPAILPRDPQTGFQTTTMGFLPMRHFGQDLIHVRSIKSVHVNIDGDSDQGPSDFSGMTIMGKCVGSGHVVQVTKFQGVEYSLRHGNAQDGPDEGWIGEVDAEDWK</sequence>
<dbReference type="Proteomes" id="UP000037136">
    <property type="component" value="Unassembled WGS sequence"/>
</dbReference>
<feature type="compositionally biased region" description="Low complexity" evidence="1">
    <location>
        <begin position="258"/>
        <end position="270"/>
    </location>
</feature>
<dbReference type="EMBL" id="LAZP02000840">
    <property type="protein sequence ID" value="PFH55600.1"/>
    <property type="molecule type" value="Genomic_DNA"/>
</dbReference>
<feature type="region of interest" description="Disordered" evidence="1">
    <location>
        <begin position="213"/>
        <end position="273"/>
    </location>
</feature>
<evidence type="ECO:0000313" key="3">
    <source>
        <dbReference type="Proteomes" id="UP000037136"/>
    </source>
</evidence>
<proteinExistence type="predicted"/>